<dbReference type="EMBL" id="VFPA01000002">
    <property type="protein sequence ID" value="TQM11288.1"/>
    <property type="molecule type" value="Genomic_DNA"/>
</dbReference>
<name>A0A543DPQ5_9PSEU</name>
<dbReference type="OrthoDB" id="5524362at2"/>
<dbReference type="AlphaFoldDB" id="A0A543DPQ5"/>
<sequence>MSSLQSLDLRLDVTDATGLGEEASIAATVTLPSRESLPTDRAPIVCFAKPGGGYSRGYYTVDLPGPGSGAQADWHAERGWIFVSVDHLGVGDSSTKHAPETLDYTRLSAAAAGAEQQILDSLAAGTLAEGFPAVPDPVKIGIGQSMGGCMTIVQQGRYESYDGIGVLGYSAVHTTPPVRPGDTEIVPPWVPRDVFPITWADNDALRPEGIVNKGMLARAGLSSDHAAAGAAMRWGFHWDDVPTDVDDTTDFPLRGGNPPPWASTTVPAVVATWCIVPGAVAPEAAAVTVPVLSAFGQRDVGSDPRGELRAYKSANSVDFYLCPRMAHMHNFAGTRELLWQRLDTWAEWVRVAR</sequence>
<organism evidence="1 2">
    <name type="scientific">Pseudonocardia kunmingensis</name>
    <dbReference type="NCBI Taxonomy" id="630975"/>
    <lineage>
        <taxon>Bacteria</taxon>
        <taxon>Bacillati</taxon>
        <taxon>Actinomycetota</taxon>
        <taxon>Actinomycetes</taxon>
        <taxon>Pseudonocardiales</taxon>
        <taxon>Pseudonocardiaceae</taxon>
        <taxon>Pseudonocardia</taxon>
    </lineage>
</organism>
<dbReference type="Gene3D" id="3.40.50.1820">
    <property type="entry name" value="alpha/beta hydrolase"/>
    <property type="match status" value="1"/>
</dbReference>
<comment type="caution">
    <text evidence="1">The sequence shown here is derived from an EMBL/GenBank/DDBJ whole genome shotgun (WGS) entry which is preliminary data.</text>
</comment>
<dbReference type="RefSeq" id="WP_142055323.1">
    <property type="nucleotide sequence ID" value="NZ_VFPA01000002.1"/>
</dbReference>
<proteinExistence type="predicted"/>
<accession>A0A543DPQ5</accession>
<dbReference type="InterPro" id="IPR029058">
    <property type="entry name" value="AB_hydrolase_fold"/>
</dbReference>
<protein>
    <submittedName>
        <fullName evidence="1">Uncharacterized protein</fullName>
    </submittedName>
</protein>
<dbReference type="Proteomes" id="UP000315677">
    <property type="component" value="Unassembled WGS sequence"/>
</dbReference>
<dbReference type="SUPFAM" id="SSF53474">
    <property type="entry name" value="alpha/beta-Hydrolases"/>
    <property type="match status" value="1"/>
</dbReference>
<gene>
    <name evidence="1" type="ORF">FB558_3846</name>
</gene>
<evidence type="ECO:0000313" key="2">
    <source>
        <dbReference type="Proteomes" id="UP000315677"/>
    </source>
</evidence>
<keyword evidence="2" id="KW-1185">Reference proteome</keyword>
<evidence type="ECO:0000313" key="1">
    <source>
        <dbReference type="EMBL" id="TQM11288.1"/>
    </source>
</evidence>
<reference evidence="1 2" key="1">
    <citation type="submission" date="2019-06" db="EMBL/GenBank/DDBJ databases">
        <title>Sequencing the genomes of 1000 actinobacteria strains.</title>
        <authorList>
            <person name="Klenk H.-P."/>
        </authorList>
    </citation>
    <scope>NUCLEOTIDE SEQUENCE [LARGE SCALE GENOMIC DNA]</scope>
    <source>
        <strain evidence="1 2">DSM 45301</strain>
    </source>
</reference>